<dbReference type="GO" id="GO:0047661">
    <property type="term" value="F:amino-acid racemase activity"/>
    <property type="evidence" value="ECO:0007669"/>
    <property type="project" value="InterPro"/>
</dbReference>
<sequence length="245" mass="26402">MKTLGLLGGMSWESTLPYYRAVNERVRERLGGLHSARLLLYSVDFAQIEALQMRGDWDAAARVLSEAAAALARGGAQALVICTNTMHKVAPQIARAVDLPILHIADATAARIRAAGIARVGLLGTRFTMEQDFYKGRLAERGLEVLVPDAQACDAVHRIIYDELCVGIVRETSRETYRRVMADLVARGAQGIVLGCTEIGLLVGAADCVVPTFDTALIHAQAAADWSIDDGLADDRFVDDRAIGA</sequence>
<organism evidence="3 4">
    <name type="scientific">Tahibacter soli</name>
    <dbReference type="NCBI Taxonomy" id="2983605"/>
    <lineage>
        <taxon>Bacteria</taxon>
        <taxon>Pseudomonadati</taxon>
        <taxon>Pseudomonadota</taxon>
        <taxon>Gammaproteobacteria</taxon>
        <taxon>Lysobacterales</taxon>
        <taxon>Rhodanobacteraceae</taxon>
        <taxon>Tahibacter</taxon>
    </lineage>
</organism>
<protein>
    <submittedName>
        <fullName evidence="3">Aspartate/glutamate racemase family protein</fullName>
    </submittedName>
</protein>
<dbReference type="NCBIfam" id="TIGR00035">
    <property type="entry name" value="asp_race"/>
    <property type="match status" value="1"/>
</dbReference>
<comment type="similarity">
    <text evidence="1">Belongs to the aspartate/glutamate racemases family.</text>
</comment>
<proteinExistence type="inferred from homology"/>
<dbReference type="PANTHER" id="PTHR21198">
    <property type="entry name" value="GLUTAMATE RACEMASE"/>
    <property type="match status" value="1"/>
</dbReference>
<gene>
    <name evidence="3" type="ORF">OD750_019775</name>
</gene>
<dbReference type="Proteomes" id="UP001139971">
    <property type="component" value="Unassembled WGS sequence"/>
</dbReference>
<accession>A0A9X4BI18</accession>
<evidence type="ECO:0000313" key="4">
    <source>
        <dbReference type="Proteomes" id="UP001139971"/>
    </source>
</evidence>
<evidence type="ECO:0000256" key="2">
    <source>
        <dbReference type="ARBA" id="ARBA00023235"/>
    </source>
</evidence>
<keyword evidence="4" id="KW-1185">Reference proteome</keyword>
<dbReference type="Pfam" id="PF01177">
    <property type="entry name" value="Asp_Glu_race"/>
    <property type="match status" value="1"/>
</dbReference>
<dbReference type="SUPFAM" id="SSF53681">
    <property type="entry name" value="Aspartate/glutamate racemase"/>
    <property type="match status" value="2"/>
</dbReference>
<dbReference type="EMBL" id="JAOVZO020000019">
    <property type="protein sequence ID" value="MDC8014790.1"/>
    <property type="molecule type" value="Genomic_DNA"/>
</dbReference>
<dbReference type="InterPro" id="IPR004380">
    <property type="entry name" value="Asp_race"/>
</dbReference>
<dbReference type="RefSeq" id="WP_263540969.1">
    <property type="nucleotide sequence ID" value="NZ_JAOVZO020000019.1"/>
</dbReference>
<dbReference type="PANTHER" id="PTHR21198:SF7">
    <property type="entry name" value="ASPARTATE-GLUTAMATE RACEMASE FAMILY"/>
    <property type="match status" value="1"/>
</dbReference>
<dbReference type="Gene3D" id="3.40.50.1860">
    <property type="match status" value="2"/>
</dbReference>
<comment type="caution">
    <text evidence="3">The sequence shown here is derived from an EMBL/GenBank/DDBJ whole genome shotgun (WGS) entry which is preliminary data.</text>
</comment>
<dbReference type="AlphaFoldDB" id="A0A9X4BI18"/>
<reference evidence="3" key="1">
    <citation type="submission" date="2023-02" db="EMBL/GenBank/DDBJ databases">
        <title>Tahibacter soli sp. nov. isolated from soil.</title>
        <authorList>
            <person name="Baek J.H."/>
            <person name="Lee J.K."/>
            <person name="Choi D.G."/>
            <person name="Jeon C.O."/>
        </authorList>
    </citation>
    <scope>NUCLEOTIDE SEQUENCE</scope>
    <source>
        <strain evidence="3">BL</strain>
    </source>
</reference>
<dbReference type="InterPro" id="IPR001920">
    <property type="entry name" value="Asp/Glu_race"/>
</dbReference>
<name>A0A9X4BI18_9GAMM</name>
<keyword evidence="2" id="KW-0413">Isomerase</keyword>
<evidence type="ECO:0000313" key="3">
    <source>
        <dbReference type="EMBL" id="MDC8014790.1"/>
    </source>
</evidence>
<dbReference type="InterPro" id="IPR015942">
    <property type="entry name" value="Asp/Glu/hydantoin_racemase"/>
</dbReference>
<evidence type="ECO:0000256" key="1">
    <source>
        <dbReference type="ARBA" id="ARBA00007847"/>
    </source>
</evidence>